<reference evidence="13" key="1">
    <citation type="submission" date="2017-01" db="EMBL/GenBank/DDBJ databases">
        <title>Comparative genomics of anhydrobiosis in the tardigrade Hypsibius dujardini.</title>
        <authorList>
            <person name="Yoshida Y."/>
            <person name="Koutsovoulos G."/>
            <person name="Laetsch D."/>
            <person name="Stevens L."/>
            <person name="Kumar S."/>
            <person name="Horikawa D."/>
            <person name="Ishino K."/>
            <person name="Komine S."/>
            <person name="Tomita M."/>
            <person name="Blaxter M."/>
            <person name="Arakawa K."/>
        </authorList>
    </citation>
    <scope>NUCLEOTIDE SEQUENCE [LARGE SCALE GENOMIC DNA]</scope>
    <source>
        <strain evidence="13">Z151</strain>
    </source>
</reference>
<name>A0A1W0X1I8_HYPEX</name>
<dbReference type="PANTHER" id="PTHR15135">
    <property type="entry name" value="STAC"/>
    <property type="match status" value="1"/>
</dbReference>
<gene>
    <name evidence="12" type="ORF">BV898_04808</name>
</gene>
<evidence type="ECO:0000256" key="3">
    <source>
        <dbReference type="ARBA" id="ARBA00022443"/>
    </source>
</evidence>
<dbReference type="PROSITE" id="PS50002">
    <property type="entry name" value="SH3"/>
    <property type="match status" value="1"/>
</dbReference>
<dbReference type="Proteomes" id="UP000192578">
    <property type="component" value="Unassembled WGS sequence"/>
</dbReference>
<evidence type="ECO:0000256" key="2">
    <source>
        <dbReference type="ARBA" id="ARBA00004496"/>
    </source>
</evidence>
<feature type="domain" description="SH3" evidence="11">
    <location>
        <begin position="645"/>
        <end position="704"/>
    </location>
</feature>
<dbReference type="SUPFAM" id="SSF103657">
    <property type="entry name" value="BAR/IMD domain-like"/>
    <property type="match status" value="1"/>
</dbReference>
<dbReference type="InterPro" id="IPR027267">
    <property type="entry name" value="AH/BAR_dom_sf"/>
</dbReference>
<evidence type="ECO:0000256" key="6">
    <source>
        <dbReference type="ARBA" id="ARBA00022737"/>
    </source>
</evidence>
<dbReference type="GO" id="GO:0005737">
    <property type="term" value="C:cytoplasm"/>
    <property type="evidence" value="ECO:0007669"/>
    <property type="project" value="UniProtKB-SubCell"/>
</dbReference>
<sequence>MPVALNFLDLAEPRLADNLKHNGETLVKFITVLGDFLQKSAAIYEQHGEELRALANQGRQQVEKLKTDGDFLIPSLLKTWDQMLSYTAAAGEENIDMANKLSSDITIRLLNSTGHRKIQTQKLFEERAILESAVGQAEDQFYQAQKNYIEAYGNYMLSNGDRAVQESQTKNRYLNSHNSYVLQLHRYNSVMDDYQSNILPQWFQEVENVYTDVYSVLCGAVIDLNQRAGIKAVNESKRCEDIIQMAKQVDSRTDLILFARGLDPVVSPIGRGKRIEFQPPAHSAQDGPKDEIVADPVTSKNTRTVMEGLLSEEVHLEALLKRHYQTLNDLLATQQKQLEMHLFNKVTSIQEEISETRKNIRTTKLRLSGIHGQLAVLDFRYHPNRRPSSAYLTPAELSEPIMTSTTNGGRTTRWKKAFFNLKRNGTLKREGVNERMPQEYTGSGSGSKLTTGQRSPKLRRNIFQQNSASDLNLEKNAIQNGSPMDVDPVYLLLKQGSALNKSKNDGSGDSGFGSASDRRMSKTGTDSVTSSLRTMMNRRNSSMSEPDSIEERVRGPMLNTRMKSISLDSPEQLHETVVQGRSGRPAPLLRGKSTVGMPIQQSPGNSRRILTMSKARGKSLDLGDGDDEKQAAQTLRSEPTRPTAPAPHICVCLQKHRIKGADELELRPGDRVLVLDSSQPDWWKGKCFSSSGWFPRECVARVHSNERVCVVTHALQLNENGTLLRLQKDDIVMTTGPDEAGMVPIRCGHQRACCPLKYLQVLDYFDM</sequence>
<evidence type="ECO:0000259" key="11">
    <source>
        <dbReference type="PROSITE" id="PS50002"/>
    </source>
</evidence>
<accession>A0A1W0X1I8</accession>
<dbReference type="InterPro" id="IPR036028">
    <property type="entry name" value="SH3-like_dom_sf"/>
</dbReference>
<dbReference type="GO" id="GO:1903078">
    <property type="term" value="P:positive regulation of protein localization to plasma membrane"/>
    <property type="evidence" value="ECO:0007669"/>
    <property type="project" value="TreeGrafter"/>
</dbReference>
<keyword evidence="7" id="KW-0862">Zinc</keyword>
<evidence type="ECO:0000313" key="12">
    <source>
        <dbReference type="EMBL" id="OQV21324.1"/>
    </source>
</evidence>
<keyword evidence="8" id="KW-0472">Membrane</keyword>
<dbReference type="InterPro" id="IPR059031">
    <property type="entry name" value="SH3_20"/>
</dbReference>
<keyword evidence="7" id="KW-0479">Metal-binding</keyword>
<comment type="subcellular location">
    <subcellularLocation>
        <location evidence="1">Cell membrane</location>
    </subcellularLocation>
    <subcellularLocation>
        <location evidence="2">Cytoplasm</location>
    </subcellularLocation>
</comment>
<dbReference type="SMART" id="SM00326">
    <property type="entry name" value="SH3"/>
    <property type="match status" value="1"/>
</dbReference>
<evidence type="ECO:0000256" key="5">
    <source>
        <dbReference type="ARBA" id="ARBA00022490"/>
    </source>
</evidence>
<evidence type="ECO:0000313" key="13">
    <source>
        <dbReference type="Proteomes" id="UP000192578"/>
    </source>
</evidence>
<dbReference type="AlphaFoldDB" id="A0A1W0X1I8"/>
<dbReference type="Pfam" id="PF00018">
    <property type="entry name" value="SH3_1"/>
    <property type="match status" value="1"/>
</dbReference>
<organism evidence="12 13">
    <name type="scientific">Hypsibius exemplaris</name>
    <name type="common">Freshwater tardigrade</name>
    <dbReference type="NCBI Taxonomy" id="2072580"/>
    <lineage>
        <taxon>Eukaryota</taxon>
        <taxon>Metazoa</taxon>
        <taxon>Ecdysozoa</taxon>
        <taxon>Tardigrada</taxon>
        <taxon>Eutardigrada</taxon>
        <taxon>Parachela</taxon>
        <taxon>Hypsibioidea</taxon>
        <taxon>Hypsibiidae</taxon>
        <taxon>Hypsibius</taxon>
    </lineage>
</organism>
<keyword evidence="6" id="KW-0677">Repeat</keyword>
<keyword evidence="4" id="KW-1003">Cell membrane</keyword>
<dbReference type="GO" id="GO:0008270">
    <property type="term" value="F:zinc ion binding"/>
    <property type="evidence" value="ECO:0007669"/>
    <property type="project" value="UniProtKB-KW"/>
</dbReference>
<dbReference type="InterPro" id="IPR001452">
    <property type="entry name" value="SH3_domain"/>
</dbReference>
<keyword evidence="3 9" id="KW-0728">SH3 domain</keyword>
<feature type="region of interest" description="Disordered" evidence="10">
    <location>
        <begin position="431"/>
        <end position="458"/>
    </location>
</feature>
<dbReference type="Gene3D" id="2.30.30.40">
    <property type="entry name" value="SH3 Domains"/>
    <property type="match status" value="1"/>
</dbReference>
<dbReference type="EMBL" id="MTYJ01000024">
    <property type="protein sequence ID" value="OQV21324.1"/>
    <property type="molecule type" value="Genomic_DNA"/>
</dbReference>
<dbReference type="PANTHER" id="PTHR15135:SF7">
    <property type="entry name" value="STAC-LIKE, ISOFORM J"/>
    <property type="match status" value="1"/>
</dbReference>
<dbReference type="Pfam" id="PF26085">
    <property type="entry name" value="SH3_20"/>
    <property type="match status" value="1"/>
</dbReference>
<proteinExistence type="predicted"/>
<evidence type="ECO:0000256" key="4">
    <source>
        <dbReference type="ARBA" id="ARBA00022475"/>
    </source>
</evidence>
<evidence type="ECO:0000256" key="8">
    <source>
        <dbReference type="ARBA" id="ARBA00023136"/>
    </source>
</evidence>
<evidence type="ECO:0000256" key="10">
    <source>
        <dbReference type="SAM" id="MobiDB-lite"/>
    </source>
</evidence>
<dbReference type="OrthoDB" id="6250593at2759"/>
<comment type="caution">
    <text evidence="12">The sequence shown here is derived from an EMBL/GenBank/DDBJ whole genome shotgun (WGS) entry which is preliminary data.</text>
</comment>
<evidence type="ECO:0000256" key="9">
    <source>
        <dbReference type="PROSITE-ProRule" id="PRU00192"/>
    </source>
</evidence>
<keyword evidence="5" id="KW-0963">Cytoplasm</keyword>
<dbReference type="GO" id="GO:0003009">
    <property type="term" value="P:skeletal muscle contraction"/>
    <property type="evidence" value="ECO:0007669"/>
    <property type="project" value="TreeGrafter"/>
</dbReference>
<dbReference type="InterPro" id="IPR039688">
    <property type="entry name" value="STAC1/2/3"/>
</dbReference>
<keyword evidence="7" id="KW-0863">Zinc-finger</keyword>
<protein>
    <recommendedName>
        <fullName evidence="11">SH3 domain-containing protein</fullName>
    </recommendedName>
</protein>
<keyword evidence="13" id="KW-1185">Reference proteome</keyword>
<feature type="compositionally biased region" description="Polar residues" evidence="10">
    <location>
        <begin position="522"/>
        <end position="545"/>
    </location>
</feature>
<evidence type="ECO:0000256" key="7">
    <source>
        <dbReference type="ARBA" id="ARBA00022771"/>
    </source>
</evidence>
<dbReference type="SUPFAM" id="SSF50044">
    <property type="entry name" value="SH3-domain"/>
    <property type="match status" value="1"/>
</dbReference>
<dbReference type="Gene3D" id="1.20.1270.60">
    <property type="entry name" value="Arfaptin homology (AH) domain/BAR domain"/>
    <property type="match status" value="1"/>
</dbReference>
<evidence type="ECO:0000256" key="1">
    <source>
        <dbReference type="ARBA" id="ARBA00004236"/>
    </source>
</evidence>
<feature type="region of interest" description="Disordered" evidence="10">
    <location>
        <begin position="499"/>
        <end position="645"/>
    </location>
</feature>
<dbReference type="GO" id="GO:0005886">
    <property type="term" value="C:plasma membrane"/>
    <property type="evidence" value="ECO:0007669"/>
    <property type="project" value="UniProtKB-SubCell"/>
</dbReference>